<evidence type="ECO:0000256" key="1">
    <source>
        <dbReference type="ARBA" id="ARBA00022441"/>
    </source>
</evidence>
<dbReference type="PANTHER" id="PTHR46093">
    <property type="entry name" value="ACYL-COA-BINDING DOMAIN-CONTAINING PROTEIN 5"/>
    <property type="match status" value="1"/>
</dbReference>
<dbReference type="Pfam" id="PF24681">
    <property type="entry name" value="Kelch_KLHDC2_KLHL20_DRC7"/>
    <property type="match status" value="2"/>
</dbReference>
<reference evidence="3 4" key="1">
    <citation type="submission" date="2016-11" db="EMBL/GenBank/DDBJ databases">
        <title>The macronuclear genome of Stentor coeruleus: a giant cell with tiny introns.</title>
        <authorList>
            <person name="Slabodnick M."/>
            <person name="Ruby J.G."/>
            <person name="Reiff S.B."/>
            <person name="Swart E.C."/>
            <person name="Gosai S."/>
            <person name="Prabakaran S."/>
            <person name="Witkowska E."/>
            <person name="Larue G.E."/>
            <person name="Fisher S."/>
            <person name="Freeman R.M."/>
            <person name="Gunawardena J."/>
            <person name="Chu W."/>
            <person name="Stover N.A."/>
            <person name="Gregory B.D."/>
            <person name="Nowacki M."/>
            <person name="Derisi J."/>
            <person name="Roy S.W."/>
            <person name="Marshall W.F."/>
            <person name="Sood P."/>
        </authorList>
    </citation>
    <scope>NUCLEOTIDE SEQUENCE [LARGE SCALE GENOMIC DNA]</scope>
    <source>
        <strain evidence="3">WM001</strain>
    </source>
</reference>
<protein>
    <submittedName>
        <fullName evidence="3">Uncharacterized protein</fullName>
    </submittedName>
</protein>
<dbReference type="Proteomes" id="UP000187209">
    <property type="component" value="Unassembled WGS sequence"/>
</dbReference>
<evidence type="ECO:0000313" key="4">
    <source>
        <dbReference type="Proteomes" id="UP000187209"/>
    </source>
</evidence>
<evidence type="ECO:0000256" key="2">
    <source>
        <dbReference type="ARBA" id="ARBA00022737"/>
    </source>
</evidence>
<name>A0A1R2AVZ7_9CILI</name>
<keyword evidence="2" id="KW-0677">Repeat</keyword>
<sequence>MESKRSSLPRGSNLRPSSTERRILLPKLAINPSVPTFSSTPRLVKSPIPKRFYSPLPITHREEILLDNIKDDPLKQLPLPCVDLPNRLLRKDELIIQWNLIPTLGAYPESRSWAFLLDFGPRIYLYGGQKSSALNELYYFTYPEYIWERVLPQNLQDSPRVRSGQTSISYKAFIVVYGGYETYDEILKVRNCSKLVYFYDTLANTWNSYKPDGKSPEGRRNHSAVLVGESMLIYGGLDSKGNLISGIEVLDLSSLLWDTPQITGDSPSDRQKCTLTAVFPESLKTETQFNIYQVVNDSDKNGKKLYGVYMFGGISKSGEAMNDLYVLASRNACKKASCVTLHWSVVETKGRVPTARYDHCSAYTKKFLIVFGGRNDKIDGAITAEIGMLRMATLVWEIISLYEQVPSHRFGIASVCLDDKVLIYGGMNFKGFVAGDLYELNVHERKGIKRLSILRNIK</sequence>
<proteinExistence type="predicted"/>
<dbReference type="AlphaFoldDB" id="A0A1R2AVZ7"/>
<organism evidence="3 4">
    <name type="scientific">Stentor coeruleus</name>
    <dbReference type="NCBI Taxonomy" id="5963"/>
    <lineage>
        <taxon>Eukaryota</taxon>
        <taxon>Sar</taxon>
        <taxon>Alveolata</taxon>
        <taxon>Ciliophora</taxon>
        <taxon>Postciliodesmatophora</taxon>
        <taxon>Heterotrichea</taxon>
        <taxon>Heterotrichida</taxon>
        <taxon>Stentoridae</taxon>
        <taxon>Stentor</taxon>
    </lineage>
</organism>
<dbReference type="SUPFAM" id="SSF50965">
    <property type="entry name" value="Galactose oxidase, central domain"/>
    <property type="match status" value="2"/>
</dbReference>
<gene>
    <name evidence="3" type="ORF">SteCoe_33782</name>
</gene>
<dbReference type="Gene3D" id="2.120.10.80">
    <property type="entry name" value="Kelch-type beta propeller"/>
    <property type="match status" value="2"/>
</dbReference>
<dbReference type="OrthoDB" id="4447at2759"/>
<evidence type="ECO:0000313" key="3">
    <source>
        <dbReference type="EMBL" id="OMJ68696.1"/>
    </source>
</evidence>
<dbReference type="InterPro" id="IPR015915">
    <property type="entry name" value="Kelch-typ_b-propeller"/>
</dbReference>
<dbReference type="InterPro" id="IPR011043">
    <property type="entry name" value="Gal_Oxase/kelch_b-propeller"/>
</dbReference>
<keyword evidence="1" id="KW-0880">Kelch repeat</keyword>
<dbReference type="EMBL" id="MPUH01001293">
    <property type="protein sequence ID" value="OMJ68696.1"/>
    <property type="molecule type" value="Genomic_DNA"/>
</dbReference>
<accession>A0A1R2AVZ7</accession>
<dbReference type="PANTHER" id="PTHR46093:SF18">
    <property type="entry name" value="FIBRONECTIN TYPE-III DOMAIN-CONTAINING PROTEIN"/>
    <property type="match status" value="1"/>
</dbReference>
<keyword evidence="4" id="KW-1185">Reference proteome</keyword>
<comment type="caution">
    <text evidence="3">The sequence shown here is derived from an EMBL/GenBank/DDBJ whole genome shotgun (WGS) entry which is preliminary data.</text>
</comment>